<dbReference type="Proteomes" id="UP000196218">
    <property type="component" value="Unassembled WGS sequence"/>
</dbReference>
<sequence>MANNNFKPFAAAAGANVMSQADYEALAALLTGFQSGTAQSAQLNKVWRQSSIMAAVLGQFIADLTGQDAIDDGTTATLLANLKTAVQAQSAAIVGQARKVAMSISSASTTATLTADEIVVGSALGGQKYVLGAFSQTINLAATGVGGMDTGSAPASGYVAIYAIYNPTTGARALIAKDATSAVQPNVYGGANMPAGYIASALVSVWPTNASRQFVVGSQIDREVSVNNVVVLATSTQQASLTPFSAAGAIPPNARACRLDLTVGSSLASEGESLVVCGSSIEIGRAAVSATSPSNGATTVVSTPFIPIATPQTLYYRASVSGGTLNAVVAVNAYTF</sequence>
<proteinExistence type="predicted"/>
<accession>A0ABD7LJ69</accession>
<evidence type="ECO:0000313" key="2">
    <source>
        <dbReference type="Proteomes" id="UP000196218"/>
    </source>
</evidence>
<gene>
    <name evidence="1" type="ORF">UA18_02373</name>
</gene>
<dbReference type="AlphaFoldDB" id="A0ABD7LJ69"/>
<evidence type="ECO:0000313" key="1">
    <source>
        <dbReference type="EMBL" id="SAK20072.1"/>
    </source>
</evidence>
<name>A0ABD7LJ69_9BURK</name>
<organism evidence="1 2">
    <name type="scientific">Burkholderia multivorans</name>
    <dbReference type="NCBI Taxonomy" id="87883"/>
    <lineage>
        <taxon>Bacteria</taxon>
        <taxon>Pseudomonadati</taxon>
        <taxon>Pseudomonadota</taxon>
        <taxon>Betaproteobacteria</taxon>
        <taxon>Burkholderiales</taxon>
        <taxon>Burkholderiaceae</taxon>
        <taxon>Burkholderia</taxon>
        <taxon>Burkholderia cepacia complex</taxon>
    </lineage>
</organism>
<dbReference type="EMBL" id="FKJW01000003">
    <property type="protein sequence ID" value="SAK20072.1"/>
    <property type="molecule type" value="Genomic_DNA"/>
</dbReference>
<protein>
    <submittedName>
        <fullName evidence="1">Tail fiber protein</fullName>
    </submittedName>
</protein>
<dbReference type="RefSeq" id="WP_088925808.1">
    <property type="nucleotide sequence ID" value="NZ_CADFGW010000006.1"/>
</dbReference>
<comment type="caution">
    <text evidence="1">The sequence shown here is derived from an EMBL/GenBank/DDBJ whole genome shotgun (WGS) entry which is preliminary data.</text>
</comment>
<reference evidence="1 2" key="1">
    <citation type="submission" date="2016-04" db="EMBL/GenBank/DDBJ databases">
        <authorList>
            <person name="Peeters C."/>
        </authorList>
    </citation>
    <scope>NUCLEOTIDE SEQUENCE [LARGE SCALE GENOMIC DNA]</scope>
    <source>
        <strain evidence="1">LMG 29311</strain>
    </source>
</reference>